<dbReference type="RefSeq" id="WP_089301732.1">
    <property type="nucleotide sequence ID" value="NZ_FZNW01000011.1"/>
</dbReference>
<evidence type="ECO:0000313" key="2">
    <source>
        <dbReference type="EMBL" id="SNR59771.1"/>
    </source>
</evidence>
<accession>A0A238XMH4</accession>
<reference evidence="2 3" key="1">
    <citation type="submission" date="2017-06" db="EMBL/GenBank/DDBJ databases">
        <authorList>
            <person name="Kim H.J."/>
            <person name="Triplett B.A."/>
        </authorList>
    </citation>
    <scope>NUCLEOTIDE SEQUENCE [LARGE SCALE GENOMIC DNA]</scope>
    <source>
        <strain evidence="2 3">DSM 45207</strain>
    </source>
</reference>
<sequence>MSPHDEADPAYDVAASGAGTHARDELAGSARGWLRVQLAVVGFIGLCGALWTTGGPAGPAWLQWLAAALAVLAFALGGSAIFLVARVAYPVRETAPASALGDGAQSRTWGRLRGGTRLSFLALLLVVAATLTAWWPDTSGGGAIEVRDVGGQAWCGRLGDAPAGAVRVNTADGPATIPLDRVAALREVDSC</sequence>
<dbReference type="EMBL" id="FZNW01000011">
    <property type="protein sequence ID" value="SNR59771.1"/>
    <property type="molecule type" value="Genomic_DNA"/>
</dbReference>
<keyword evidence="1" id="KW-1133">Transmembrane helix</keyword>
<dbReference type="Proteomes" id="UP000198348">
    <property type="component" value="Unassembled WGS sequence"/>
</dbReference>
<organism evidence="2 3">
    <name type="scientific">Haloechinothrix alba</name>
    <dbReference type="NCBI Taxonomy" id="664784"/>
    <lineage>
        <taxon>Bacteria</taxon>
        <taxon>Bacillati</taxon>
        <taxon>Actinomycetota</taxon>
        <taxon>Actinomycetes</taxon>
        <taxon>Pseudonocardiales</taxon>
        <taxon>Pseudonocardiaceae</taxon>
        <taxon>Haloechinothrix</taxon>
    </lineage>
</organism>
<feature type="transmembrane region" description="Helical" evidence="1">
    <location>
        <begin position="64"/>
        <end position="85"/>
    </location>
</feature>
<dbReference type="AlphaFoldDB" id="A0A238XMH4"/>
<keyword evidence="1" id="KW-0812">Transmembrane</keyword>
<proteinExistence type="predicted"/>
<feature type="transmembrane region" description="Helical" evidence="1">
    <location>
        <begin position="33"/>
        <end position="52"/>
    </location>
</feature>
<keyword evidence="3" id="KW-1185">Reference proteome</keyword>
<name>A0A238XMH4_9PSEU</name>
<dbReference type="OrthoDB" id="4628204at2"/>
<gene>
    <name evidence="2" type="ORF">SAMN06265360_111111</name>
</gene>
<protein>
    <submittedName>
        <fullName evidence="2">Uncharacterized protein</fullName>
    </submittedName>
</protein>
<evidence type="ECO:0000313" key="3">
    <source>
        <dbReference type="Proteomes" id="UP000198348"/>
    </source>
</evidence>
<feature type="transmembrane region" description="Helical" evidence="1">
    <location>
        <begin position="118"/>
        <end position="135"/>
    </location>
</feature>
<evidence type="ECO:0000256" key="1">
    <source>
        <dbReference type="SAM" id="Phobius"/>
    </source>
</evidence>
<keyword evidence="1" id="KW-0472">Membrane</keyword>